<feature type="transmembrane region" description="Helical" evidence="6">
    <location>
        <begin position="345"/>
        <end position="363"/>
    </location>
</feature>
<evidence type="ECO:0000256" key="6">
    <source>
        <dbReference type="RuleBase" id="RU363108"/>
    </source>
</evidence>
<keyword evidence="5 6" id="KW-0472">Membrane</keyword>
<dbReference type="InterPro" id="IPR013604">
    <property type="entry name" value="7TM_chemorcpt"/>
</dbReference>
<comment type="subcellular location">
    <subcellularLocation>
        <location evidence="1 6">Cell membrane</location>
        <topology evidence="1 6">Multi-pass membrane protein</topology>
    </subcellularLocation>
</comment>
<dbReference type="Proteomes" id="UP000092461">
    <property type="component" value="Unassembled WGS sequence"/>
</dbReference>
<proteinExistence type="inferred from homology"/>
<protein>
    <recommendedName>
        <fullName evidence="6">Gustatory receptor</fullName>
    </recommendedName>
</protein>
<evidence type="ECO:0000256" key="2">
    <source>
        <dbReference type="ARBA" id="ARBA00022475"/>
    </source>
</evidence>
<dbReference type="GO" id="GO:0007165">
    <property type="term" value="P:signal transduction"/>
    <property type="evidence" value="ECO:0007669"/>
    <property type="project" value="UniProtKB-KW"/>
</dbReference>
<accession>A0A3F2ZD96</accession>
<keyword evidence="2 6" id="KW-1003">Cell membrane</keyword>
<comment type="similarity">
    <text evidence="6">Belongs to the insect chemoreceptor superfamily. Gustatory receptor (GR) family.</text>
</comment>
<keyword evidence="4 6" id="KW-1133">Transmembrane helix</keyword>
<feature type="transmembrane region" description="Helical" evidence="6">
    <location>
        <begin position="263"/>
        <end position="283"/>
    </location>
</feature>
<dbReference type="GO" id="GO:0005886">
    <property type="term" value="C:plasma membrane"/>
    <property type="evidence" value="ECO:0007669"/>
    <property type="project" value="UniProtKB-SubCell"/>
</dbReference>
<evidence type="ECO:0000313" key="8">
    <source>
        <dbReference type="Proteomes" id="UP000092461"/>
    </source>
</evidence>
<organism evidence="7 8">
    <name type="scientific">Lutzomyia longipalpis</name>
    <name type="common">Sand fly</name>
    <dbReference type="NCBI Taxonomy" id="7200"/>
    <lineage>
        <taxon>Eukaryota</taxon>
        <taxon>Metazoa</taxon>
        <taxon>Ecdysozoa</taxon>
        <taxon>Arthropoda</taxon>
        <taxon>Hexapoda</taxon>
        <taxon>Insecta</taxon>
        <taxon>Pterygota</taxon>
        <taxon>Neoptera</taxon>
        <taxon>Endopterygota</taxon>
        <taxon>Diptera</taxon>
        <taxon>Nematocera</taxon>
        <taxon>Psychodoidea</taxon>
        <taxon>Psychodidae</taxon>
        <taxon>Lutzomyia</taxon>
        <taxon>Lutzomyia</taxon>
    </lineage>
</organism>
<keyword evidence="6" id="KW-0807">Transducer</keyword>
<name>A0A3F2ZD96_LUTLO</name>
<reference evidence="7" key="1">
    <citation type="submission" date="2020-05" db="UniProtKB">
        <authorList>
            <consortium name="EnsemblMetazoa"/>
        </authorList>
    </citation>
    <scope>IDENTIFICATION</scope>
    <source>
        <strain evidence="7">Jacobina</strain>
    </source>
</reference>
<sequence length="374" mass="43620">MTFTTALGIPFSFQKYTTIPNYSEKSHLKSYNIFLRMLPFTFCIALLIFEFVDTKFFFYAQPFHLSRDISGVVDFGMKLFYFVNRLGLACMIVAGLKNNSYHLRLIKRIRAFEKKIGSSPLKKDLNHLNRANIESFANIFINITMVMTNYIFKAIYIEFSAVLLHLIFLVLAIASNTMILYFINFFRELVKMIAEILTKYKTSNHFEFSSLTKEFFNIIPLVNSALGDIIFINIIQHVIMSALTLYCLIWLLLEGSYLEAHKVLIFTCILWLVQVFGVIILLCRVGNKLTKKIQELWEFQNIFCFSENEHQEKFLLFLKEQLLLWKFHTETRIIAAGSIEINNSGYFSVLSVITTYLIIIVQFKQMEDDLIGSH</sequence>
<feature type="transmembrane region" description="Helical" evidence="6">
    <location>
        <begin position="33"/>
        <end position="59"/>
    </location>
</feature>
<dbReference type="EnsemblMetazoa" id="LLOJ010873-RA">
    <property type="protein sequence ID" value="LLOJ010873-PA"/>
    <property type="gene ID" value="LLOJ010873"/>
</dbReference>
<evidence type="ECO:0000256" key="3">
    <source>
        <dbReference type="ARBA" id="ARBA00022692"/>
    </source>
</evidence>
<keyword evidence="6" id="KW-0675">Receptor</keyword>
<dbReference type="Pfam" id="PF08395">
    <property type="entry name" value="7tm_7"/>
    <property type="match status" value="1"/>
</dbReference>
<evidence type="ECO:0000313" key="7">
    <source>
        <dbReference type="EnsemblMetazoa" id="LLOJ010873-PA"/>
    </source>
</evidence>
<evidence type="ECO:0000256" key="5">
    <source>
        <dbReference type="ARBA" id="ARBA00023136"/>
    </source>
</evidence>
<feature type="transmembrane region" description="Helical" evidence="6">
    <location>
        <begin position="79"/>
        <end position="96"/>
    </location>
</feature>
<dbReference type="AlphaFoldDB" id="A0A3F2ZD96"/>
<evidence type="ECO:0000256" key="1">
    <source>
        <dbReference type="ARBA" id="ARBA00004651"/>
    </source>
</evidence>
<comment type="function">
    <text evidence="6">Gustatory receptor which mediates acceptance or avoidance behavior, depending on its substrates.</text>
</comment>
<dbReference type="VEuPathDB" id="VectorBase:LLOJ010873"/>
<dbReference type="GO" id="GO:0050909">
    <property type="term" value="P:sensory perception of taste"/>
    <property type="evidence" value="ECO:0007669"/>
    <property type="project" value="InterPro"/>
</dbReference>
<keyword evidence="3 6" id="KW-0812">Transmembrane</keyword>
<dbReference type="EMBL" id="AJWK01009583">
    <property type="status" value="NOT_ANNOTATED_CDS"/>
    <property type="molecule type" value="Genomic_DNA"/>
</dbReference>
<feature type="transmembrane region" description="Helical" evidence="6">
    <location>
        <begin position="162"/>
        <end position="183"/>
    </location>
</feature>
<evidence type="ECO:0000256" key="4">
    <source>
        <dbReference type="ARBA" id="ARBA00022989"/>
    </source>
</evidence>
<keyword evidence="8" id="KW-1185">Reference proteome</keyword>
<feature type="transmembrane region" description="Helical" evidence="6">
    <location>
        <begin position="136"/>
        <end position="156"/>
    </location>
</feature>
<feature type="transmembrane region" description="Helical" evidence="6">
    <location>
        <begin position="229"/>
        <end position="251"/>
    </location>
</feature>